<sequence length="945" mass="109819">MTVSNKTMERIMRQDSNLSPYDGFRIGGIGKVLNQIGLNQRRHHIIYKVSSGEFAIPMELTGNVMEMQLIPKEEILEELSKLREEVAVTMKWIHIGAIEDCIHLADQDFSRVLTLHQDFKRKDLMKEGNRPYSIIYRIAYALSNTHHSDLFLRKEYIEIPRIFKEFAKVMTPDPIKIPRIGGVDLVIKDHPVLERTLSTRTEFSSRMSFSEDRIMGYRGKERELIKIFTPQEIRVDNVKLRCPEGWKEIQVVFDITKRDNHFPCDDLYHLQQPVIGRYEGMLEIAGHEILVAGVAGKENGGMTLGLNFLEDHKHWGRKGSGICTAKPGVFPKEAIETLPVIAGRDFSQKILILNKGIREAKIMIGGAFGSPWFRVKTSPIYFHDTGADILLGDAKRKAFNRIMPINFRRKRGDFDAKLTHPKMQDKRKFGKALLSFRQQGLIESDSFYEESEKEIINLKEALQEIKSLDISEESKLSLENVKRLIQRNFSENPLAWWDKNKIEATLKVKEECKYEYVRYKPIQMNMEDKRDMQMIIKEHINLGLIEPGVSAYSSPGFLVRNHGEIKRGKSRLVINYQGINKILEFDGYYIPSREHLIDCIKGAKVFSKFDCKSGFYQIKMENESKKFTAFSTPQGQYIWNVLPMGLANAPQIFQRKMDNLFKDYFEFMFVYIDDILIASKNMKDHIKHLEIFSDACHKEGLVLSEKKATIAVNKIEFLGILIDETGIELQEHIVEKIRNFPDVLKDKKHLQSFLGVVNFAGIFIKDLAKYRKDFRPLLKETESSKWKWEEIHTQRVRELKQVCSNLPKLAIPQDEDELVVYTDANDYRWAAVLMKKTTTGEEPCRYTGGLFSEQQAQVWHINEKEFFAVWKAFKKWPLFLLAKEFTLKVDNTNVKAFLKNKLESKIEKARIIRWQAECQYYCYNIVVIKSHENILADFLTRDGGI</sequence>
<dbReference type="InterPro" id="IPR043128">
    <property type="entry name" value="Rev_trsase/Diguanyl_cyclase"/>
</dbReference>
<evidence type="ECO:0000256" key="1">
    <source>
        <dbReference type="ARBA" id="ARBA00022670"/>
    </source>
</evidence>
<keyword evidence="4" id="KW-0540">Nuclease</keyword>
<dbReference type="Gene3D" id="3.10.10.10">
    <property type="entry name" value="HIV Type 1 Reverse Transcriptase, subunit A, domain 1"/>
    <property type="match status" value="1"/>
</dbReference>
<proteinExistence type="predicted"/>
<dbReference type="PANTHER" id="PTHR33064">
    <property type="entry name" value="POL PROTEIN"/>
    <property type="match status" value="1"/>
</dbReference>
<keyword evidence="8" id="KW-0695">RNA-directed DNA polymerase</keyword>
<dbReference type="Pfam" id="PF17917">
    <property type="entry name" value="RT_RNaseH"/>
    <property type="match status" value="1"/>
</dbReference>
<dbReference type="Pfam" id="PF00078">
    <property type="entry name" value="RVT_1"/>
    <property type="match status" value="1"/>
</dbReference>
<reference evidence="10" key="2">
    <citation type="journal article" date="2024" name="Plant">
        <title>Genomic evolution and insights into agronomic trait innovations of Sesamum species.</title>
        <authorList>
            <person name="Miao H."/>
            <person name="Wang L."/>
            <person name="Qu L."/>
            <person name="Liu H."/>
            <person name="Sun Y."/>
            <person name="Le M."/>
            <person name="Wang Q."/>
            <person name="Wei S."/>
            <person name="Zheng Y."/>
            <person name="Lin W."/>
            <person name="Duan Y."/>
            <person name="Cao H."/>
            <person name="Xiong S."/>
            <person name="Wang X."/>
            <person name="Wei L."/>
            <person name="Li C."/>
            <person name="Ma Q."/>
            <person name="Ju M."/>
            <person name="Zhao R."/>
            <person name="Li G."/>
            <person name="Mu C."/>
            <person name="Tian Q."/>
            <person name="Mei H."/>
            <person name="Zhang T."/>
            <person name="Gao T."/>
            <person name="Zhang H."/>
        </authorList>
    </citation>
    <scope>NUCLEOTIDE SEQUENCE</scope>
    <source>
        <strain evidence="10">G02</strain>
    </source>
</reference>
<dbReference type="InterPro" id="IPR028919">
    <property type="entry name" value="Viral_movement"/>
</dbReference>
<dbReference type="InterPro" id="IPR043502">
    <property type="entry name" value="DNA/RNA_pol_sf"/>
</dbReference>
<dbReference type="AlphaFoldDB" id="A0AAW2THZ3"/>
<evidence type="ECO:0000256" key="8">
    <source>
        <dbReference type="ARBA" id="ARBA00022918"/>
    </source>
</evidence>
<reference evidence="10" key="1">
    <citation type="submission" date="2020-06" db="EMBL/GenBank/DDBJ databases">
        <authorList>
            <person name="Li T."/>
            <person name="Hu X."/>
            <person name="Zhang T."/>
            <person name="Song X."/>
            <person name="Zhang H."/>
            <person name="Dai N."/>
            <person name="Sheng W."/>
            <person name="Hou X."/>
            <person name="Wei L."/>
        </authorList>
    </citation>
    <scope>NUCLEOTIDE SEQUENCE</scope>
    <source>
        <strain evidence="10">G02</strain>
        <tissue evidence="10">Leaf</tissue>
    </source>
</reference>
<evidence type="ECO:0000256" key="2">
    <source>
        <dbReference type="ARBA" id="ARBA00022679"/>
    </source>
</evidence>
<name>A0AAW2THZ3_SESRA</name>
<dbReference type="InterPro" id="IPR000477">
    <property type="entry name" value="RT_dom"/>
</dbReference>
<keyword evidence="2" id="KW-0808">Transferase</keyword>
<evidence type="ECO:0000313" key="10">
    <source>
        <dbReference type="EMBL" id="KAL0404175.1"/>
    </source>
</evidence>
<evidence type="ECO:0000256" key="7">
    <source>
        <dbReference type="ARBA" id="ARBA00022801"/>
    </source>
</evidence>
<keyword evidence="1" id="KW-0645">Protease</keyword>
<evidence type="ECO:0000256" key="5">
    <source>
        <dbReference type="ARBA" id="ARBA00022750"/>
    </source>
</evidence>
<keyword evidence="5" id="KW-0064">Aspartyl protease</keyword>
<keyword evidence="7" id="KW-0378">Hydrolase</keyword>
<dbReference type="CDD" id="cd01647">
    <property type="entry name" value="RT_LTR"/>
    <property type="match status" value="1"/>
</dbReference>
<dbReference type="Pfam" id="PF01107">
    <property type="entry name" value="MP"/>
    <property type="match status" value="1"/>
</dbReference>
<keyword evidence="3" id="KW-0548">Nucleotidyltransferase</keyword>
<dbReference type="GO" id="GO:0006508">
    <property type="term" value="P:proteolysis"/>
    <property type="evidence" value="ECO:0007669"/>
    <property type="project" value="UniProtKB-KW"/>
</dbReference>
<organism evidence="10">
    <name type="scientific">Sesamum radiatum</name>
    <name type="common">Black benniseed</name>
    <dbReference type="NCBI Taxonomy" id="300843"/>
    <lineage>
        <taxon>Eukaryota</taxon>
        <taxon>Viridiplantae</taxon>
        <taxon>Streptophyta</taxon>
        <taxon>Embryophyta</taxon>
        <taxon>Tracheophyta</taxon>
        <taxon>Spermatophyta</taxon>
        <taxon>Magnoliopsida</taxon>
        <taxon>eudicotyledons</taxon>
        <taxon>Gunneridae</taxon>
        <taxon>Pentapetalae</taxon>
        <taxon>asterids</taxon>
        <taxon>lamiids</taxon>
        <taxon>Lamiales</taxon>
        <taxon>Pedaliaceae</taxon>
        <taxon>Sesamum</taxon>
    </lineage>
</organism>
<dbReference type="PANTHER" id="PTHR33064:SF37">
    <property type="entry name" value="RIBONUCLEASE H"/>
    <property type="match status" value="1"/>
</dbReference>
<accession>A0AAW2THZ3</accession>
<keyword evidence="6" id="KW-0255">Endonuclease</keyword>
<dbReference type="GO" id="GO:0003964">
    <property type="term" value="F:RNA-directed DNA polymerase activity"/>
    <property type="evidence" value="ECO:0007669"/>
    <property type="project" value="UniProtKB-KW"/>
</dbReference>
<dbReference type="GO" id="GO:0004519">
    <property type="term" value="F:endonuclease activity"/>
    <property type="evidence" value="ECO:0007669"/>
    <property type="project" value="UniProtKB-KW"/>
</dbReference>
<dbReference type="SUPFAM" id="SSF56672">
    <property type="entry name" value="DNA/RNA polymerases"/>
    <property type="match status" value="1"/>
</dbReference>
<evidence type="ECO:0000259" key="9">
    <source>
        <dbReference type="PROSITE" id="PS50878"/>
    </source>
</evidence>
<dbReference type="InterPro" id="IPR041373">
    <property type="entry name" value="RT_RNaseH"/>
</dbReference>
<dbReference type="Gene3D" id="3.30.70.270">
    <property type="match status" value="2"/>
</dbReference>
<evidence type="ECO:0000256" key="3">
    <source>
        <dbReference type="ARBA" id="ARBA00022695"/>
    </source>
</evidence>
<gene>
    <name evidence="10" type="ORF">Sradi_2058300</name>
</gene>
<dbReference type="EMBL" id="JACGWJ010000008">
    <property type="protein sequence ID" value="KAL0404175.1"/>
    <property type="molecule type" value="Genomic_DNA"/>
</dbReference>
<comment type="caution">
    <text evidence="10">The sequence shown here is derived from an EMBL/GenBank/DDBJ whole genome shotgun (WGS) entry which is preliminary data.</text>
</comment>
<dbReference type="PROSITE" id="PS50878">
    <property type="entry name" value="RT_POL"/>
    <property type="match status" value="1"/>
</dbReference>
<evidence type="ECO:0000256" key="6">
    <source>
        <dbReference type="ARBA" id="ARBA00022759"/>
    </source>
</evidence>
<feature type="domain" description="Reverse transcriptase" evidence="9">
    <location>
        <begin position="538"/>
        <end position="722"/>
    </location>
</feature>
<dbReference type="InterPro" id="IPR051320">
    <property type="entry name" value="Viral_Replic_Matur_Polypro"/>
</dbReference>
<evidence type="ECO:0000256" key="4">
    <source>
        <dbReference type="ARBA" id="ARBA00022722"/>
    </source>
</evidence>
<dbReference type="GO" id="GO:0004190">
    <property type="term" value="F:aspartic-type endopeptidase activity"/>
    <property type="evidence" value="ECO:0007669"/>
    <property type="project" value="UniProtKB-KW"/>
</dbReference>
<protein>
    <submittedName>
        <fullName evidence="10">Enzymatic polyprotein</fullName>
    </submittedName>
</protein>